<dbReference type="PROSITE" id="PS50987">
    <property type="entry name" value="HTH_ARSR_2"/>
    <property type="match status" value="1"/>
</dbReference>
<dbReference type="NCBIfam" id="NF033788">
    <property type="entry name" value="HTH_metalloreg"/>
    <property type="match status" value="1"/>
</dbReference>
<dbReference type="FunFam" id="1.10.10.10:FF:000561">
    <property type="entry name" value="ArsR family transcriptional regulator"/>
    <property type="match status" value="1"/>
</dbReference>
<dbReference type="PANTHER" id="PTHR33154:SF33">
    <property type="entry name" value="TRANSCRIPTIONAL REPRESSOR SDPR"/>
    <property type="match status" value="1"/>
</dbReference>
<sequence>MHIDIAGLPADRVVFATSPLAELGLALHALSEPGHHPGLHGWATATAAGLEADLADRMLEAEFLWRNTFSDVFMPFSGLRGGDGRTGATLAEDLDLLDRMDDERFVAAALEFTCATHYGAGAPSPLSDTAMRARALELAAARGPQQVEFTRRLLADPVSVRGWIRRLFEDCDQAFFADTWRRASVQLVADARHKTELLRRKGLAEAVGAVSAAVTLDEDAGRISIDKLSEGRTTAVDPGVGPGLTFVPTSFGWPHLMVLHAPGWRPVIHYPVHLPDLPSPATVEQLQRRMEALAHPMRMRLCRNLARSPYTTGELAESNGITSPEVSRHLSVLKKAGLVTTRRRGRYVLHQLDLTVVARLGSDFLEGVLR</sequence>
<dbReference type="InterPro" id="IPR036390">
    <property type="entry name" value="WH_DNA-bd_sf"/>
</dbReference>
<organism evidence="5">
    <name type="scientific">Streptomyces sp. CMC78</name>
    <dbReference type="NCBI Taxonomy" id="3231512"/>
    <lineage>
        <taxon>Bacteria</taxon>
        <taxon>Bacillati</taxon>
        <taxon>Actinomycetota</taxon>
        <taxon>Actinomycetes</taxon>
        <taxon>Kitasatosporales</taxon>
        <taxon>Streptomycetaceae</taxon>
        <taxon>Streptomyces</taxon>
    </lineage>
</organism>
<dbReference type="RefSeq" id="WP_030087904.1">
    <property type="nucleotide sequence ID" value="NZ_AP035884.1"/>
</dbReference>
<accession>A0AB33KGF7</accession>
<dbReference type="AlphaFoldDB" id="A0AB33KGF7"/>
<reference evidence="5" key="1">
    <citation type="submission" date="2024-07" db="EMBL/GenBank/DDBJ databases">
        <title>Complete genome sequences of cellulolytic bacteria, Kitasatospora sp. CMC57 and Streptomyces sp. CMC78, isolated from Japanese agricultural soil.</title>
        <authorList>
            <person name="Hashimoto T."/>
            <person name="Ito M."/>
            <person name="Iwamoto M."/>
            <person name="Fukahori D."/>
            <person name="Shoda T."/>
            <person name="Sakoda M."/>
            <person name="Morohoshi T."/>
            <person name="Mitsuboshi M."/>
            <person name="Nishizawa T."/>
        </authorList>
    </citation>
    <scope>NUCLEOTIDE SEQUENCE</scope>
    <source>
        <strain evidence="5">CMC78</strain>
    </source>
</reference>
<dbReference type="InterPro" id="IPR051081">
    <property type="entry name" value="HTH_MetalResp_TranReg"/>
</dbReference>
<dbReference type="GO" id="GO:0003700">
    <property type="term" value="F:DNA-binding transcription factor activity"/>
    <property type="evidence" value="ECO:0007669"/>
    <property type="project" value="InterPro"/>
</dbReference>
<dbReference type="GO" id="GO:0003677">
    <property type="term" value="F:DNA binding"/>
    <property type="evidence" value="ECO:0007669"/>
    <property type="project" value="UniProtKB-KW"/>
</dbReference>
<dbReference type="InterPro" id="IPR036388">
    <property type="entry name" value="WH-like_DNA-bd_sf"/>
</dbReference>
<proteinExistence type="predicted"/>
<dbReference type="SUPFAM" id="SSF46785">
    <property type="entry name" value="Winged helix' DNA-binding domain"/>
    <property type="match status" value="1"/>
</dbReference>
<dbReference type="Gene3D" id="1.10.10.10">
    <property type="entry name" value="Winged helix-like DNA-binding domain superfamily/Winged helix DNA-binding domain"/>
    <property type="match status" value="1"/>
</dbReference>
<dbReference type="KEGG" id="stcm:SCMC78_41280"/>
<dbReference type="Pfam" id="PF12840">
    <property type="entry name" value="HTH_20"/>
    <property type="match status" value="1"/>
</dbReference>
<protein>
    <submittedName>
        <fullName evidence="5">DUF5937 family protein</fullName>
    </submittedName>
</protein>
<evidence type="ECO:0000256" key="2">
    <source>
        <dbReference type="ARBA" id="ARBA00023125"/>
    </source>
</evidence>
<keyword evidence="3" id="KW-0804">Transcription</keyword>
<dbReference type="SMART" id="SM00418">
    <property type="entry name" value="HTH_ARSR"/>
    <property type="match status" value="1"/>
</dbReference>
<dbReference type="CDD" id="cd00090">
    <property type="entry name" value="HTH_ARSR"/>
    <property type="match status" value="1"/>
</dbReference>
<dbReference type="Pfam" id="PF19361">
    <property type="entry name" value="DUF5937"/>
    <property type="match status" value="1"/>
</dbReference>
<name>A0AB33KGF7_9ACTN</name>
<feature type="domain" description="HTH arsR-type" evidence="4">
    <location>
        <begin position="278"/>
        <end position="370"/>
    </location>
</feature>
<keyword evidence="2" id="KW-0238">DNA-binding</keyword>
<gene>
    <name evidence="5" type="ORF">SCMC78_41280</name>
</gene>
<dbReference type="InterPro" id="IPR045981">
    <property type="entry name" value="DUF5937"/>
</dbReference>
<keyword evidence="1" id="KW-0805">Transcription regulation</keyword>
<evidence type="ECO:0000256" key="1">
    <source>
        <dbReference type="ARBA" id="ARBA00023015"/>
    </source>
</evidence>
<dbReference type="InterPro" id="IPR001845">
    <property type="entry name" value="HTH_ArsR_DNA-bd_dom"/>
</dbReference>
<evidence type="ECO:0000313" key="5">
    <source>
        <dbReference type="EMBL" id="BFP54321.1"/>
    </source>
</evidence>
<dbReference type="EMBL" id="AP035884">
    <property type="protein sequence ID" value="BFP54321.1"/>
    <property type="molecule type" value="Genomic_DNA"/>
</dbReference>
<dbReference type="InterPro" id="IPR011991">
    <property type="entry name" value="ArsR-like_HTH"/>
</dbReference>
<dbReference type="PRINTS" id="PR00778">
    <property type="entry name" value="HTHARSR"/>
</dbReference>
<dbReference type="PANTHER" id="PTHR33154">
    <property type="entry name" value="TRANSCRIPTIONAL REGULATOR, ARSR FAMILY"/>
    <property type="match status" value="1"/>
</dbReference>
<evidence type="ECO:0000259" key="4">
    <source>
        <dbReference type="PROSITE" id="PS50987"/>
    </source>
</evidence>
<evidence type="ECO:0000256" key="3">
    <source>
        <dbReference type="ARBA" id="ARBA00023163"/>
    </source>
</evidence>